<dbReference type="Proteomes" id="UP001283361">
    <property type="component" value="Unassembled WGS sequence"/>
</dbReference>
<evidence type="ECO:0000256" key="1">
    <source>
        <dbReference type="SAM" id="MobiDB-lite"/>
    </source>
</evidence>
<reference evidence="2" key="1">
    <citation type="journal article" date="2023" name="G3 (Bethesda)">
        <title>A reference genome for the long-term kleptoplast-retaining sea slug Elysia crispata morphotype clarki.</title>
        <authorList>
            <person name="Eastman K.E."/>
            <person name="Pendleton A.L."/>
            <person name="Shaikh M.A."/>
            <person name="Suttiyut T."/>
            <person name="Ogas R."/>
            <person name="Tomko P."/>
            <person name="Gavelis G."/>
            <person name="Widhalm J.R."/>
            <person name="Wisecaver J.H."/>
        </authorList>
    </citation>
    <scope>NUCLEOTIDE SEQUENCE</scope>
    <source>
        <strain evidence="2">ECLA1</strain>
    </source>
</reference>
<organism evidence="2 3">
    <name type="scientific">Elysia crispata</name>
    <name type="common">lettuce slug</name>
    <dbReference type="NCBI Taxonomy" id="231223"/>
    <lineage>
        <taxon>Eukaryota</taxon>
        <taxon>Metazoa</taxon>
        <taxon>Spiralia</taxon>
        <taxon>Lophotrochozoa</taxon>
        <taxon>Mollusca</taxon>
        <taxon>Gastropoda</taxon>
        <taxon>Heterobranchia</taxon>
        <taxon>Euthyneura</taxon>
        <taxon>Panpulmonata</taxon>
        <taxon>Sacoglossa</taxon>
        <taxon>Placobranchoidea</taxon>
        <taxon>Plakobranchidae</taxon>
        <taxon>Elysia</taxon>
    </lineage>
</organism>
<protein>
    <submittedName>
        <fullName evidence="2">Uncharacterized protein</fullName>
    </submittedName>
</protein>
<gene>
    <name evidence="2" type="ORF">RRG08_024558</name>
</gene>
<evidence type="ECO:0000313" key="3">
    <source>
        <dbReference type="Proteomes" id="UP001283361"/>
    </source>
</evidence>
<keyword evidence="3" id="KW-1185">Reference proteome</keyword>
<evidence type="ECO:0000313" key="2">
    <source>
        <dbReference type="EMBL" id="KAK3776781.1"/>
    </source>
</evidence>
<feature type="region of interest" description="Disordered" evidence="1">
    <location>
        <begin position="13"/>
        <end position="32"/>
    </location>
</feature>
<proteinExistence type="predicted"/>
<dbReference type="EMBL" id="JAWDGP010003173">
    <property type="protein sequence ID" value="KAK3776781.1"/>
    <property type="molecule type" value="Genomic_DNA"/>
</dbReference>
<dbReference type="AlphaFoldDB" id="A0AAE0ZXH7"/>
<sequence>MFLFRQQLMVVSHTRSQPTDPHCGVGASQSSQFNQQKTEQERLLNTEHAHLHPRTIGLVRRSGEVDLNSPLFSFSFTLPHC</sequence>
<name>A0AAE0ZXH7_9GAST</name>
<comment type="caution">
    <text evidence="2">The sequence shown here is derived from an EMBL/GenBank/DDBJ whole genome shotgun (WGS) entry which is preliminary data.</text>
</comment>
<accession>A0AAE0ZXH7</accession>